<dbReference type="NCBIfam" id="TIGR00313">
    <property type="entry name" value="cobQ"/>
    <property type="match status" value="1"/>
</dbReference>
<feature type="domain" description="CobB/CobQ-like glutamine amidotransferase" evidence="6">
    <location>
        <begin position="250"/>
        <end position="441"/>
    </location>
</feature>
<dbReference type="InterPro" id="IPR047045">
    <property type="entry name" value="CobQ_N"/>
</dbReference>
<dbReference type="GO" id="GO:0015420">
    <property type="term" value="F:ABC-type vitamin B12 transporter activity"/>
    <property type="evidence" value="ECO:0007669"/>
    <property type="project" value="UniProtKB-UniRule"/>
</dbReference>
<dbReference type="RefSeq" id="WP_055061747.1">
    <property type="nucleotide sequence ID" value="NZ_CVRQ01000018.1"/>
</dbReference>
<evidence type="ECO:0000256" key="4">
    <source>
        <dbReference type="HAMAP-Rule" id="MF_00028"/>
    </source>
</evidence>
<dbReference type="EMBL" id="CVRQ01000018">
    <property type="protein sequence ID" value="CRL37202.1"/>
    <property type="molecule type" value="Genomic_DNA"/>
</dbReference>
<dbReference type="PANTHER" id="PTHR21343:SF1">
    <property type="entry name" value="COBYRIC ACID SYNTHASE"/>
    <property type="match status" value="1"/>
</dbReference>
<dbReference type="Pfam" id="PF01656">
    <property type="entry name" value="CbiA"/>
    <property type="match status" value="1"/>
</dbReference>
<reference evidence="8" key="1">
    <citation type="submission" date="2015-05" db="EMBL/GenBank/DDBJ databases">
        <authorList>
            <consortium name="Pathogen Informatics"/>
        </authorList>
    </citation>
    <scope>NUCLEOTIDE SEQUENCE [LARGE SCALE GENOMIC DNA]</scope>
    <source>
        <strain evidence="8">T1-815</strain>
    </source>
</reference>
<gene>
    <name evidence="4" type="primary">cobQ</name>
    <name evidence="7" type="ORF">T1815_15341</name>
</gene>
<evidence type="ECO:0000259" key="5">
    <source>
        <dbReference type="Pfam" id="PF01656"/>
    </source>
</evidence>
<dbReference type="SUPFAM" id="SSF52317">
    <property type="entry name" value="Class I glutamine amidotransferase-like"/>
    <property type="match status" value="1"/>
</dbReference>
<dbReference type="PROSITE" id="PS51274">
    <property type="entry name" value="GATASE_COBBQ"/>
    <property type="match status" value="1"/>
</dbReference>
<proteinExistence type="inferred from homology"/>
<dbReference type="CDD" id="cd01750">
    <property type="entry name" value="GATase1_CobQ"/>
    <property type="match status" value="1"/>
</dbReference>
<dbReference type="Pfam" id="PF07685">
    <property type="entry name" value="GATase_3"/>
    <property type="match status" value="1"/>
</dbReference>
<feature type="active site" evidence="4">
    <location>
        <position position="435"/>
    </location>
</feature>
<dbReference type="PANTHER" id="PTHR21343">
    <property type="entry name" value="DETHIOBIOTIN SYNTHETASE"/>
    <property type="match status" value="1"/>
</dbReference>
<evidence type="ECO:0000256" key="1">
    <source>
        <dbReference type="ARBA" id="ARBA00004953"/>
    </source>
</evidence>
<dbReference type="InterPro" id="IPR002586">
    <property type="entry name" value="CobQ/CobB/MinD/ParA_Nub-bd_dom"/>
</dbReference>
<keyword evidence="2 4" id="KW-0169">Cobalamin biosynthesis</keyword>
<feature type="active site" description="Nucleophile" evidence="4">
    <location>
        <position position="328"/>
    </location>
</feature>
<name>A0A0M6WJY1_9FIRM</name>
<keyword evidence="3 4" id="KW-0315">Glutamine amidotransferase</keyword>
<dbReference type="GO" id="GO:0009236">
    <property type="term" value="P:cobalamin biosynthetic process"/>
    <property type="evidence" value="ECO:0007669"/>
    <property type="project" value="UniProtKB-UniRule"/>
</dbReference>
<dbReference type="HAMAP" id="MF_00028">
    <property type="entry name" value="CobQ"/>
    <property type="match status" value="1"/>
</dbReference>
<sequence>MAKVIMVQGTMSNSGKSFLVAGLCRIFRQDGYRVAPFKSQNMALNSYITDEGLEMGRAQVMQAEAAGIKPMVCMNPILLKPTNNTGSQVIVNGRVLKNMPAREYFAYKKTLIPDIKKAFKKLEEYADIIVIEGAGSPAEINLKENDIVNMGLAHMVDAPVLLVGDIDRGGVFAQLLGTLMLLTDEEKNRVCGLIINKFRGDKTILDSGIQMLEERGGVPVTGVVPYMDVQLEDEDSLTERFDKKTDGLIDIAVIRYPRISNFTDFNVFEQMPEVTVRYVSTVSELRHPDIVFLPGSKNTMGDLLWMRQNGLEAAVKKLSCEIPVFGICGGYQMLGGSIADPDGVEEGGYMRGMELLPIDTVLKDSKTRLQTSGEIAHVDGVLSRLSGCHFLGYEIHMGKSAYSAASDEQGACADRKNELNNVISDGRNVYGSYIHGIFDTAEAAKVIVDYIADKKGIDVNDSAILSYKSYKEKQYDRLADTLREYLDMDAVYGMLREARYD</sequence>
<organism evidence="7 8">
    <name type="scientific">Agathobacter rectalis</name>
    <dbReference type="NCBI Taxonomy" id="39491"/>
    <lineage>
        <taxon>Bacteria</taxon>
        <taxon>Bacillati</taxon>
        <taxon>Bacillota</taxon>
        <taxon>Clostridia</taxon>
        <taxon>Lachnospirales</taxon>
        <taxon>Lachnospiraceae</taxon>
        <taxon>Agathobacter</taxon>
    </lineage>
</organism>
<dbReference type="GO" id="GO:0003824">
    <property type="term" value="F:catalytic activity"/>
    <property type="evidence" value="ECO:0007669"/>
    <property type="project" value="InterPro"/>
</dbReference>
<dbReference type="Proteomes" id="UP000049472">
    <property type="component" value="Unassembled WGS sequence"/>
</dbReference>
<evidence type="ECO:0000313" key="8">
    <source>
        <dbReference type="Proteomes" id="UP000049472"/>
    </source>
</evidence>
<comment type="pathway">
    <text evidence="1 4">Cofactor biosynthesis; adenosylcobalamin biosynthesis.</text>
</comment>
<dbReference type="InterPro" id="IPR033949">
    <property type="entry name" value="CobQ_GATase1"/>
</dbReference>
<accession>A0A0M6WJY1</accession>
<dbReference type="Gene3D" id="3.40.50.300">
    <property type="entry name" value="P-loop containing nucleotide triphosphate hydrolases"/>
    <property type="match status" value="1"/>
</dbReference>
<dbReference type="SUPFAM" id="SSF52540">
    <property type="entry name" value="P-loop containing nucleoside triphosphate hydrolases"/>
    <property type="match status" value="1"/>
</dbReference>
<dbReference type="CDD" id="cd05389">
    <property type="entry name" value="CobQ_N"/>
    <property type="match status" value="1"/>
</dbReference>
<protein>
    <recommendedName>
        <fullName evidence="4">Cobyric acid synthase</fullName>
    </recommendedName>
</protein>
<evidence type="ECO:0000256" key="2">
    <source>
        <dbReference type="ARBA" id="ARBA00022573"/>
    </source>
</evidence>
<dbReference type="PROSITE" id="PS51273">
    <property type="entry name" value="GATASE_TYPE_1"/>
    <property type="match status" value="1"/>
</dbReference>
<evidence type="ECO:0000259" key="6">
    <source>
        <dbReference type="Pfam" id="PF07685"/>
    </source>
</evidence>
<dbReference type="UniPathway" id="UPA00148"/>
<feature type="domain" description="CobQ/CobB/MinD/ParA nucleotide binding" evidence="5">
    <location>
        <begin position="5"/>
        <end position="228"/>
    </location>
</feature>
<comment type="function">
    <text evidence="4">Catalyzes amidations at positions B, D, E, and G on adenosylcobyrinic A,C-diamide. NH(2) groups are provided by glutamine, and one molecule of ATP is hydrogenolyzed for each amidation.</text>
</comment>
<dbReference type="InterPro" id="IPR027417">
    <property type="entry name" value="P-loop_NTPase"/>
</dbReference>
<evidence type="ECO:0000313" key="7">
    <source>
        <dbReference type="EMBL" id="CRL37202.1"/>
    </source>
</evidence>
<dbReference type="NCBIfam" id="NF001989">
    <property type="entry name" value="PRK00784.1"/>
    <property type="match status" value="1"/>
</dbReference>
<dbReference type="AlphaFoldDB" id="A0A0M6WJY1"/>
<comment type="similarity">
    <text evidence="4">Belongs to the CobB/CobQ family. CobQ subfamily.</text>
</comment>
<dbReference type="Gene3D" id="3.40.50.880">
    <property type="match status" value="1"/>
</dbReference>
<dbReference type="InterPro" id="IPR029062">
    <property type="entry name" value="Class_I_gatase-like"/>
</dbReference>
<dbReference type="InterPro" id="IPR011698">
    <property type="entry name" value="GATase_3"/>
</dbReference>
<dbReference type="InterPro" id="IPR004459">
    <property type="entry name" value="CobQ_synth"/>
</dbReference>
<evidence type="ECO:0000256" key="3">
    <source>
        <dbReference type="ARBA" id="ARBA00022962"/>
    </source>
</evidence>
<keyword evidence="8" id="KW-1185">Reference proteome</keyword>